<protein>
    <submittedName>
        <fullName evidence="1">Uncharacterized protein</fullName>
    </submittedName>
</protein>
<sequence>MIATLVDKVLKQLFKVVQMRRLRNQEKVLQKTFKELGSQIFIDIFATRVNRQCTRYCSISKDKCAGK</sequence>
<evidence type="ECO:0000313" key="2">
    <source>
        <dbReference type="Proteomes" id="UP000324800"/>
    </source>
</evidence>
<accession>A0A5J4Q9L7</accession>
<comment type="caution">
    <text evidence="1">The sequence shown here is derived from an EMBL/GenBank/DDBJ whole genome shotgun (WGS) entry which is preliminary data.</text>
</comment>
<dbReference type="Proteomes" id="UP000324800">
    <property type="component" value="Unassembled WGS sequence"/>
</dbReference>
<organism evidence="1 2">
    <name type="scientific">Streblomastix strix</name>
    <dbReference type="NCBI Taxonomy" id="222440"/>
    <lineage>
        <taxon>Eukaryota</taxon>
        <taxon>Metamonada</taxon>
        <taxon>Preaxostyla</taxon>
        <taxon>Oxymonadida</taxon>
        <taxon>Streblomastigidae</taxon>
        <taxon>Streblomastix</taxon>
    </lineage>
</organism>
<gene>
    <name evidence="1" type="ORF">EZS28_055105</name>
</gene>
<evidence type="ECO:0000313" key="1">
    <source>
        <dbReference type="EMBL" id="KAA6317411.1"/>
    </source>
</evidence>
<dbReference type="AlphaFoldDB" id="A0A5J4Q9L7"/>
<dbReference type="EMBL" id="SNRW01046620">
    <property type="protein sequence ID" value="KAA6317411.1"/>
    <property type="molecule type" value="Genomic_DNA"/>
</dbReference>
<reference evidence="1 2" key="1">
    <citation type="submission" date="2019-03" db="EMBL/GenBank/DDBJ databases">
        <title>Single cell metagenomics reveals metabolic interactions within the superorganism composed of flagellate Streblomastix strix and complex community of Bacteroidetes bacteria on its surface.</title>
        <authorList>
            <person name="Treitli S.C."/>
            <person name="Kolisko M."/>
            <person name="Husnik F."/>
            <person name="Keeling P."/>
            <person name="Hampl V."/>
        </authorList>
    </citation>
    <scope>NUCLEOTIDE SEQUENCE [LARGE SCALE GENOMIC DNA]</scope>
    <source>
        <strain evidence="1">ST1C</strain>
    </source>
</reference>
<name>A0A5J4Q9L7_9EUKA</name>
<proteinExistence type="predicted"/>